<name>A0A0F9QH73_9ZZZZ</name>
<accession>A0A0F9QH73</accession>
<dbReference type="CDD" id="cd02440">
    <property type="entry name" value="AdoMet_MTases"/>
    <property type="match status" value="1"/>
</dbReference>
<dbReference type="SUPFAM" id="SSF53335">
    <property type="entry name" value="S-adenosyl-L-methionine-dependent methyltransferases"/>
    <property type="match status" value="1"/>
</dbReference>
<sequence>GKSFIFPKVYESMFFAVSIYPNLYDEEYYSKILVKHFLPFLNKEIMEILKQKGSTKVLYYKYPEKNIQAGNLNPIFPHHLIKYDLLKENRGEIIFGFTEEGVYIARTFTTDNPNFKKKIDEEKPFKEFKSAISPKLTLILLNFLNLFETREKKKILDPFVGNGTILLFSLLQNFQIYASDNNEKKIKNTKRNAIWFLELLEDEIPPQINKRIVRIDVRNLSDFFEPEFFDGICTEPEFGPFYLEKPYYSEVRELIKLELEPLYNEFFREAHKILKTKARICFISPIISTIDGNDIQVNIEKIAKENNFKLIPIMDLNRINNKSNQKLKFRKQHVKNLLDAKKGQIIKRKIYLFEKSEN</sequence>
<comment type="caution">
    <text evidence="1">The sequence shown here is derived from an EMBL/GenBank/DDBJ whole genome shotgun (WGS) entry which is preliminary data.</text>
</comment>
<proteinExistence type="predicted"/>
<dbReference type="Gene3D" id="3.40.50.150">
    <property type="entry name" value="Vaccinia Virus protein VP39"/>
    <property type="match status" value="1"/>
</dbReference>
<feature type="non-terminal residue" evidence="1">
    <location>
        <position position="1"/>
    </location>
</feature>
<protein>
    <submittedName>
        <fullName evidence="1">Uncharacterized protein</fullName>
    </submittedName>
</protein>
<dbReference type="EMBL" id="LAZR01004888">
    <property type="protein sequence ID" value="KKN04678.1"/>
    <property type="molecule type" value="Genomic_DNA"/>
</dbReference>
<reference evidence="1" key="1">
    <citation type="journal article" date="2015" name="Nature">
        <title>Complex archaea that bridge the gap between prokaryotes and eukaryotes.</title>
        <authorList>
            <person name="Spang A."/>
            <person name="Saw J.H."/>
            <person name="Jorgensen S.L."/>
            <person name="Zaremba-Niedzwiedzka K."/>
            <person name="Martijn J."/>
            <person name="Lind A.E."/>
            <person name="van Eijk R."/>
            <person name="Schleper C."/>
            <person name="Guy L."/>
            <person name="Ettema T.J."/>
        </authorList>
    </citation>
    <scope>NUCLEOTIDE SEQUENCE</scope>
</reference>
<dbReference type="InterPro" id="IPR029063">
    <property type="entry name" value="SAM-dependent_MTases_sf"/>
</dbReference>
<gene>
    <name evidence="1" type="ORF">LCGC14_1094970</name>
</gene>
<evidence type="ECO:0000313" key="1">
    <source>
        <dbReference type="EMBL" id="KKN04678.1"/>
    </source>
</evidence>
<organism evidence="1">
    <name type="scientific">marine sediment metagenome</name>
    <dbReference type="NCBI Taxonomy" id="412755"/>
    <lineage>
        <taxon>unclassified sequences</taxon>
        <taxon>metagenomes</taxon>
        <taxon>ecological metagenomes</taxon>
    </lineage>
</organism>
<dbReference type="AlphaFoldDB" id="A0A0F9QH73"/>